<evidence type="ECO:0000256" key="4">
    <source>
        <dbReference type="ARBA" id="ARBA00022989"/>
    </source>
</evidence>
<reference evidence="9" key="1">
    <citation type="journal article" date="2013" name="Nat. Genet.">
        <title>The draft genomes of soft-shell turtle and green sea turtle yield insights into the development and evolution of the turtle-specific body plan.</title>
        <authorList>
            <person name="Wang Z."/>
            <person name="Pascual-Anaya J."/>
            <person name="Zadissa A."/>
            <person name="Li W."/>
            <person name="Niimura Y."/>
            <person name="Huang Z."/>
            <person name="Li C."/>
            <person name="White S."/>
            <person name="Xiong Z."/>
            <person name="Fang D."/>
            <person name="Wang B."/>
            <person name="Ming Y."/>
            <person name="Chen Y."/>
            <person name="Zheng Y."/>
            <person name="Kuraku S."/>
            <person name="Pignatelli M."/>
            <person name="Herrero J."/>
            <person name="Beal K."/>
            <person name="Nozawa M."/>
            <person name="Li Q."/>
            <person name="Wang J."/>
            <person name="Zhang H."/>
            <person name="Yu L."/>
            <person name="Shigenobu S."/>
            <person name="Wang J."/>
            <person name="Liu J."/>
            <person name="Flicek P."/>
            <person name="Searle S."/>
            <person name="Wang J."/>
            <person name="Kuratani S."/>
            <person name="Yin Y."/>
            <person name="Aken B."/>
            <person name="Zhang G."/>
            <person name="Irie N."/>
        </authorList>
    </citation>
    <scope>NUCLEOTIDE SEQUENCE [LARGE SCALE GENOMIC DNA]</scope>
</reference>
<evidence type="ECO:0000256" key="5">
    <source>
        <dbReference type="ARBA" id="ARBA00023136"/>
    </source>
</evidence>
<evidence type="ECO:0000256" key="7">
    <source>
        <dbReference type="ARBA" id="ARBA00023180"/>
    </source>
</evidence>
<dbReference type="GO" id="GO:0051607">
    <property type="term" value="P:defense response to virus"/>
    <property type="evidence" value="ECO:0007669"/>
    <property type="project" value="TreeGrafter"/>
</dbReference>
<proteinExistence type="predicted"/>
<dbReference type="Proteomes" id="UP000031443">
    <property type="component" value="Unassembled WGS sequence"/>
</dbReference>
<comment type="subcellular location">
    <subcellularLocation>
        <location evidence="1">Membrane</location>
    </subcellularLocation>
</comment>
<keyword evidence="6 8" id="KW-0675">Receptor</keyword>
<dbReference type="GO" id="GO:0002224">
    <property type="term" value="P:toll-like receptor signaling pathway"/>
    <property type="evidence" value="ECO:0007669"/>
    <property type="project" value="TreeGrafter"/>
</dbReference>
<protein>
    <submittedName>
        <fullName evidence="8">Toll-like receptor 9</fullName>
    </submittedName>
</protein>
<name>M7BEA9_CHEMY</name>
<gene>
    <name evidence="8" type="ORF">UY3_08989</name>
</gene>
<sequence length="419" mass="47838">MLDLSYNKINLYFENAYTELHLLEALDLSYNSYHFLMQGIGYYPNFIAHLKSLRYLSLAHSSVDSICKLVISGTSLKVLMFNGNQLEMISILGKAKLRKLVLSKNKIDDICRYFANVAMLTHLDLSYNLLQNIDKDQLTECLPNLMEVDLGFNPLCCSCDLLFELIIIRNITIPNLTYEVTRGSPCELKGKSTFIHELLFCSEDSVSLCLFGFSVFFTLAFLAVPTMECLFGWELWYTFCLCLVHFQVWSVKKSSAEEVEYDAVVAFKKDQEAVANWVYNELQVRMEDWLSSNFVLKKETGFQGDPCWKTCGIQLAQEQENNFCAFQVPARERHPENYLSPGTAAVVGGQKGCGGVNSAGEDGKEIQVNPIQLWKCLCKKTVLFWPKKPCWQQCFGDKFRTALGKDNHRLYGKKYSLSF</sequence>
<dbReference type="Pfam" id="PF13855">
    <property type="entry name" value="LRR_8"/>
    <property type="match status" value="1"/>
</dbReference>
<evidence type="ECO:0000313" key="9">
    <source>
        <dbReference type="Proteomes" id="UP000031443"/>
    </source>
</evidence>
<dbReference type="GO" id="GO:0032755">
    <property type="term" value="P:positive regulation of interleukin-6 production"/>
    <property type="evidence" value="ECO:0007669"/>
    <property type="project" value="TreeGrafter"/>
</dbReference>
<dbReference type="GO" id="GO:0005886">
    <property type="term" value="C:plasma membrane"/>
    <property type="evidence" value="ECO:0007669"/>
    <property type="project" value="TreeGrafter"/>
</dbReference>
<evidence type="ECO:0000256" key="2">
    <source>
        <dbReference type="ARBA" id="ARBA00022692"/>
    </source>
</evidence>
<dbReference type="Gene3D" id="3.80.10.10">
    <property type="entry name" value="Ribonuclease Inhibitor"/>
    <property type="match status" value="1"/>
</dbReference>
<evidence type="ECO:0000313" key="8">
    <source>
        <dbReference type="EMBL" id="EMP33905.1"/>
    </source>
</evidence>
<dbReference type="PROSITE" id="PS51450">
    <property type="entry name" value="LRR"/>
    <property type="match status" value="1"/>
</dbReference>
<keyword evidence="2" id="KW-0812">Transmembrane</keyword>
<dbReference type="EMBL" id="KB535020">
    <property type="protein sequence ID" value="EMP33905.1"/>
    <property type="molecule type" value="Genomic_DNA"/>
</dbReference>
<dbReference type="GO" id="GO:0007249">
    <property type="term" value="P:canonical NF-kappaB signal transduction"/>
    <property type="evidence" value="ECO:0007669"/>
    <property type="project" value="TreeGrafter"/>
</dbReference>
<dbReference type="PANTHER" id="PTHR47410:SF3">
    <property type="entry name" value="TOLL-LIKE RECEPTOR 9"/>
    <property type="match status" value="1"/>
</dbReference>
<dbReference type="PANTHER" id="PTHR47410">
    <property type="entry name" value="TOLL-LIKE RECEPTOR 7-RELATED"/>
    <property type="match status" value="1"/>
</dbReference>
<evidence type="ECO:0000256" key="1">
    <source>
        <dbReference type="ARBA" id="ARBA00004370"/>
    </source>
</evidence>
<keyword evidence="4" id="KW-1133">Transmembrane helix</keyword>
<evidence type="ECO:0000256" key="6">
    <source>
        <dbReference type="ARBA" id="ARBA00023170"/>
    </source>
</evidence>
<evidence type="ECO:0000256" key="3">
    <source>
        <dbReference type="ARBA" id="ARBA00022729"/>
    </source>
</evidence>
<accession>M7BEA9</accession>
<keyword evidence="3" id="KW-0732">Signal</keyword>
<keyword evidence="5" id="KW-0472">Membrane</keyword>
<keyword evidence="7" id="KW-0325">Glycoprotein</keyword>
<dbReference type="STRING" id="8469.M7BEA9"/>
<dbReference type="InterPro" id="IPR001611">
    <property type="entry name" value="Leu-rich_rpt"/>
</dbReference>
<dbReference type="InterPro" id="IPR032675">
    <property type="entry name" value="LRR_dom_sf"/>
</dbReference>
<keyword evidence="9" id="KW-1185">Reference proteome</keyword>
<dbReference type="AlphaFoldDB" id="M7BEA9"/>
<organism evidence="8 9">
    <name type="scientific">Chelonia mydas</name>
    <name type="common">Green sea-turtle</name>
    <name type="synonym">Chelonia agassizi</name>
    <dbReference type="NCBI Taxonomy" id="8469"/>
    <lineage>
        <taxon>Eukaryota</taxon>
        <taxon>Metazoa</taxon>
        <taxon>Chordata</taxon>
        <taxon>Craniata</taxon>
        <taxon>Vertebrata</taxon>
        <taxon>Euteleostomi</taxon>
        <taxon>Archelosauria</taxon>
        <taxon>Testudinata</taxon>
        <taxon>Testudines</taxon>
        <taxon>Cryptodira</taxon>
        <taxon>Durocryptodira</taxon>
        <taxon>Americhelydia</taxon>
        <taxon>Chelonioidea</taxon>
        <taxon>Cheloniidae</taxon>
        <taxon>Chelonia</taxon>
    </lineage>
</organism>
<dbReference type="GO" id="GO:0038187">
    <property type="term" value="F:pattern recognition receptor activity"/>
    <property type="evidence" value="ECO:0007669"/>
    <property type="project" value="TreeGrafter"/>
</dbReference>
<dbReference type="SUPFAM" id="SSF52058">
    <property type="entry name" value="L domain-like"/>
    <property type="match status" value="1"/>
</dbReference>